<sequence>MSLTPPGPPPAPRPAASRVLFGRLPTREARYLAHVLRDETVGGFLLLAGAVVALVWANSPWSDAYAELLHSHVGPSSIGLDLTVAHWASDGLLALFFFVAGLELKRELVVGELRTPATALLPVVAAGCGMAVPALLYVVVSLGEPGAGEGWAIPTATDIAFALTVLAVAGSSLPTALRAFLLTLAVVDDLGAITIIAIFYTEQIELGSLAGAIAALAAYAVLQRRRVRAWWVYVPLALGVWWLVHDSGVHATVAGVALGLLTRVRPDEGEASSPAERLEHRLGPISAGLVLPVFAFAAAGVAVSGGDLRAAAEDPVAAGVAVGLVVGKFLGVLGGTWAAARWTRAQLSPDLAWSDVAAVATLAGIGFTVSLLIGDLAYGDDPTRSAAVKVAVLAASLVAAAIAVVQLRFRERHVRRRGGERADGQTGQTV</sequence>
<dbReference type="InterPro" id="IPR004670">
    <property type="entry name" value="NhaA"/>
</dbReference>
<feature type="transmembrane region" description="Helical" evidence="11">
    <location>
        <begin position="180"/>
        <end position="200"/>
    </location>
</feature>
<dbReference type="PANTHER" id="PTHR30341:SF0">
    <property type="entry name" value="NA(+)_H(+) ANTIPORTER NHAA"/>
    <property type="match status" value="1"/>
</dbReference>
<comment type="catalytic activity">
    <reaction evidence="11">
        <text>Na(+)(in) + 2 H(+)(out) = Na(+)(out) + 2 H(+)(in)</text>
        <dbReference type="Rhea" id="RHEA:29251"/>
        <dbReference type="ChEBI" id="CHEBI:15378"/>
        <dbReference type="ChEBI" id="CHEBI:29101"/>
    </reaction>
</comment>
<keyword evidence="13" id="KW-1185">Reference proteome</keyword>
<keyword evidence="4 11" id="KW-1003">Cell membrane</keyword>
<reference evidence="13" key="1">
    <citation type="journal article" date="2019" name="Int. J. Syst. Evol. Microbiol.">
        <title>The Global Catalogue of Microorganisms (GCM) 10K type strain sequencing project: providing services to taxonomists for standard genome sequencing and annotation.</title>
        <authorList>
            <consortium name="The Broad Institute Genomics Platform"/>
            <consortium name="The Broad Institute Genome Sequencing Center for Infectious Disease"/>
            <person name="Wu L."/>
            <person name="Ma J."/>
        </authorList>
    </citation>
    <scope>NUCLEOTIDE SEQUENCE [LARGE SCALE GENOMIC DNA]</scope>
    <source>
        <strain evidence="13">JCM 10671</strain>
    </source>
</reference>
<keyword evidence="6 11" id="KW-1133">Transmembrane helix</keyword>
<feature type="transmembrane region" description="Helical" evidence="11">
    <location>
        <begin position="119"/>
        <end position="139"/>
    </location>
</feature>
<gene>
    <name evidence="11 12" type="primary">nhaA</name>
    <name evidence="12" type="ORF">GCM10009547_00560</name>
</gene>
<comment type="similarity">
    <text evidence="11">Belongs to the NhaA Na(+)/H(+) (TC 2.A.33) antiporter family.</text>
</comment>
<name>A0ABP3R4M9_9ACTN</name>
<feature type="transmembrane region" description="Helical" evidence="11">
    <location>
        <begin position="40"/>
        <end position="58"/>
    </location>
</feature>
<evidence type="ECO:0000313" key="12">
    <source>
        <dbReference type="EMBL" id="GAA0602944.1"/>
    </source>
</evidence>
<feature type="transmembrane region" description="Helical" evidence="11">
    <location>
        <begin position="151"/>
        <end position="173"/>
    </location>
</feature>
<feature type="transmembrane region" description="Helical" evidence="11">
    <location>
        <begin position="78"/>
        <end position="99"/>
    </location>
</feature>
<feature type="transmembrane region" description="Helical" evidence="11">
    <location>
        <begin position="352"/>
        <end position="374"/>
    </location>
</feature>
<evidence type="ECO:0000313" key="13">
    <source>
        <dbReference type="Proteomes" id="UP001500957"/>
    </source>
</evidence>
<evidence type="ECO:0000256" key="3">
    <source>
        <dbReference type="ARBA" id="ARBA00022449"/>
    </source>
</evidence>
<keyword evidence="5 11" id="KW-0812">Transmembrane</keyword>
<keyword evidence="7 11" id="KW-0915">Sodium</keyword>
<dbReference type="Proteomes" id="UP001500957">
    <property type="component" value="Unassembled WGS sequence"/>
</dbReference>
<evidence type="ECO:0000256" key="4">
    <source>
        <dbReference type="ARBA" id="ARBA00022475"/>
    </source>
</evidence>
<comment type="subcellular location">
    <subcellularLocation>
        <location evidence="1">Cell inner membrane</location>
        <topology evidence="1">Multi-pass membrane protein</topology>
    </subcellularLocation>
    <subcellularLocation>
        <location evidence="11">Cell membrane</location>
        <topology evidence="11">Multi-pass membrane protein</topology>
    </subcellularLocation>
</comment>
<keyword evidence="3 11" id="KW-0050">Antiport</keyword>
<organism evidence="12 13">
    <name type="scientific">Sporichthya brevicatena</name>
    <dbReference type="NCBI Taxonomy" id="171442"/>
    <lineage>
        <taxon>Bacteria</taxon>
        <taxon>Bacillati</taxon>
        <taxon>Actinomycetota</taxon>
        <taxon>Actinomycetes</taxon>
        <taxon>Sporichthyales</taxon>
        <taxon>Sporichthyaceae</taxon>
        <taxon>Sporichthya</taxon>
    </lineage>
</organism>
<comment type="caution">
    <text evidence="12">The sequence shown here is derived from an EMBL/GenBank/DDBJ whole genome shotgun (WGS) entry which is preliminary data.</text>
</comment>
<dbReference type="RefSeq" id="WP_344600364.1">
    <property type="nucleotide sequence ID" value="NZ_BAAAHE010000001.1"/>
</dbReference>
<evidence type="ECO:0000256" key="7">
    <source>
        <dbReference type="ARBA" id="ARBA00023053"/>
    </source>
</evidence>
<dbReference type="PANTHER" id="PTHR30341">
    <property type="entry name" value="SODIUM ION/PROTON ANTIPORTER NHAA-RELATED"/>
    <property type="match status" value="1"/>
</dbReference>
<dbReference type="Pfam" id="PF06965">
    <property type="entry name" value="Na_H_antiport_1"/>
    <property type="match status" value="1"/>
</dbReference>
<accession>A0ABP3R4M9</accession>
<keyword evidence="2 11" id="KW-0813">Transport</keyword>
<keyword evidence="9 11" id="KW-0472">Membrane</keyword>
<protein>
    <recommendedName>
        <fullName evidence="11">Na(+)/H(+) antiporter NhaA</fullName>
    </recommendedName>
    <alternativeName>
        <fullName evidence="11">Sodium/proton antiporter NhaA</fullName>
    </alternativeName>
</protein>
<dbReference type="NCBIfam" id="TIGR00773">
    <property type="entry name" value="NhaA"/>
    <property type="match status" value="1"/>
</dbReference>
<keyword evidence="10 11" id="KW-0739">Sodium transport</keyword>
<evidence type="ECO:0000256" key="9">
    <source>
        <dbReference type="ARBA" id="ARBA00023136"/>
    </source>
</evidence>
<evidence type="ECO:0000256" key="8">
    <source>
        <dbReference type="ARBA" id="ARBA00023065"/>
    </source>
</evidence>
<keyword evidence="8 11" id="KW-0406">Ion transport</keyword>
<evidence type="ECO:0000256" key="11">
    <source>
        <dbReference type="HAMAP-Rule" id="MF_01844"/>
    </source>
</evidence>
<evidence type="ECO:0000256" key="6">
    <source>
        <dbReference type="ARBA" id="ARBA00022989"/>
    </source>
</evidence>
<feature type="transmembrane region" description="Helical" evidence="11">
    <location>
        <begin position="282"/>
        <end position="304"/>
    </location>
</feature>
<feature type="transmembrane region" description="Helical" evidence="11">
    <location>
        <begin position="316"/>
        <end position="340"/>
    </location>
</feature>
<feature type="transmembrane region" description="Helical" evidence="11">
    <location>
        <begin position="206"/>
        <end position="222"/>
    </location>
</feature>
<evidence type="ECO:0000256" key="2">
    <source>
        <dbReference type="ARBA" id="ARBA00022448"/>
    </source>
</evidence>
<feature type="transmembrane region" description="Helical" evidence="11">
    <location>
        <begin position="386"/>
        <end position="407"/>
    </location>
</feature>
<evidence type="ECO:0000256" key="1">
    <source>
        <dbReference type="ARBA" id="ARBA00004429"/>
    </source>
</evidence>
<dbReference type="EMBL" id="BAAAHE010000001">
    <property type="protein sequence ID" value="GAA0602944.1"/>
    <property type="molecule type" value="Genomic_DNA"/>
</dbReference>
<proteinExistence type="inferred from homology"/>
<evidence type="ECO:0000256" key="5">
    <source>
        <dbReference type="ARBA" id="ARBA00022692"/>
    </source>
</evidence>
<comment type="function">
    <text evidence="11">Na(+)/H(+) antiporter that extrudes sodium in exchange for external protons.</text>
</comment>
<dbReference type="InterPro" id="IPR023171">
    <property type="entry name" value="Na/H_antiporter_dom_sf"/>
</dbReference>
<dbReference type="Gene3D" id="1.20.1530.10">
    <property type="entry name" value="Na+/H+ antiporter like domain"/>
    <property type="match status" value="1"/>
</dbReference>
<evidence type="ECO:0000256" key="10">
    <source>
        <dbReference type="ARBA" id="ARBA00023201"/>
    </source>
</evidence>
<dbReference type="HAMAP" id="MF_01844">
    <property type="entry name" value="NhaA"/>
    <property type="match status" value="1"/>
</dbReference>